<dbReference type="AlphaFoldDB" id="A0A221JW65"/>
<comment type="similarity">
    <text evidence="4 10">Belongs to the 2-oxoacid dehydrogenase family.</text>
</comment>
<feature type="compositionally biased region" description="Acidic residues" evidence="11">
    <location>
        <begin position="98"/>
        <end position="107"/>
    </location>
</feature>
<comment type="function">
    <text evidence="2">E2 component of the 2-oxoglutarate dehydrogenase (OGDH) complex which catalyzes the second step in the conversion of 2-oxoglutarate to succinyl-CoA and CO(2).</text>
</comment>
<protein>
    <recommendedName>
        <fullName evidence="10">Dihydrolipoamide acetyltransferase component of pyruvate dehydrogenase complex</fullName>
        <ecNumber evidence="10">2.3.1.-</ecNumber>
    </recommendedName>
</protein>
<evidence type="ECO:0000313" key="15">
    <source>
        <dbReference type="Proteomes" id="UP000199754"/>
    </source>
</evidence>
<evidence type="ECO:0000256" key="9">
    <source>
        <dbReference type="ARBA" id="ARBA00052761"/>
    </source>
</evidence>
<dbReference type="Gene3D" id="3.30.559.10">
    <property type="entry name" value="Chloramphenicol acetyltransferase-like domain"/>
    <property type="match status" value="1"/>
</dbReference>
<dbReference type="Pfam" id="PF00198">
    <property type="entry name" value="2-oxoacid_dh"/>
    <property type="match status" value="1"/>
</dbReference>
<dbReference type="OrthoDB" id="9805770at2"/>
<reference evidence="14 15" key="1">
    <citation type="submission" date="2017-07" db="EMBL/GenBank/DDBJ databases">
        <title>Genome Sequence of Sulfitobacter pseudonitzschiae Strain SMR1 Isolated from a culture of the Diatom Skeletonema marinoi.</title>
        <authorList>
            <person name="Topel M."/>
            <person name="Pinder M.I.M."/>
            <person name="Johansson O.N."/>
            <person name="Kourtchenko O."/>
            <person name="Godhe A."/>
            <person name="Clarke A.K."/>
        </authorList>
    </citation>
    <scope>NUCLEOTIDE SEQUENCE [LARGE SCALE GENOMIC DNA]</scope>
    <source>
        <strain evidence="14 15">SMR1</strain>
    </source>
</reference>
<comment type="cofactor">
    <cofactor evidence="1 10">
        <name>(R)-lipoate</name>
        <dbReference type="ChEBI" id="CHEBI:83088"/>
    </cofactor>
</comment>
<dbReference type="FunFam" id="3.30.559.10:FF:000007">
    <property type="entry name" value="Dihydrolipoamide acetyltransferase component of pyruvate dehydrogenase complex"/>
    <property type="match status" value="1"/>
</dbReference>
<dbReference type="InterPro" id="IPR011053">
    <property type="entry name" value="Single_hybrid_motif"/>
</dbReference>
<dbReference type="PROSITE" id="PS00189">
    <property type="entry name" value="LIPOYL"/>
    <property type="match status" value="1"/>
</dbReference>
<name>A0A221JW65_9RHOB</name>
<organism evidence="14 15">
    <name type="scientific">Pseudosulfitobacter pseudonitzschiae</name>
    <dbReference type="NCBI Taxonomy" id="1402135"/>
    <lineage>
        <taxon>Bacteria</taxon>
        <taxon>Pseudomonadati</taxon>
        <taxon>Pseudomonadota</taxon>
        <taxon>Alphaproteobacteria</taxon>
        <taxon>Rhodobacterales</taxon>
        <taxon>Roseobacteraceae</taxon>
        <taxon>Pseudosulfitobacter</taxon>
    </lineage>
</organism>
<accession>A0A221JW65</accession>
<keyword evidence="8 10" id="KW-0012">Acyltransferase</keyword>
<evidence type="ECO:0000259" key="12">
    <source>
        <dbReference type="PROSITE" id="PS50968"/>
    </source>
</evidence>
<evidence type="ECO:0000259" key="13">
    <source>
        <dbReference type="PROSITE" id="PS51826"/>
    </source>
</evidence>
<evidence type="ECO:0000313" key="14">
    <source>
        <dbReference type="EMBL" id="ASM70857.1"/>
    </source>
</evidence>
<evidence type="ECO:0000256" key="1">
    <source>
        <dbReference type="ARBA" id="ARBA00001938"/>
    </source>
</evidence>
<evidence type="ECO:0000256" key="2">
    <source>
        <dbReference type="ARBA" id="ARBA00004052"/>
    </source>
</evidence>
<dbReference type="InterPro" id="IPR036625">
    <property type="entry name" value="E3-bd_dom_sf"/>
</dbReference>
<dbReference type="InterPro" id="IPR001078">
    <property type="entry name" value="2-oxoacid_DH_actylTfrase"/>
</dbReference>
<evidence type="ECO:0000256" key="4">
    <source>
        <dbReference type="ARBA" id="ARBA00007317"/>
    </source>
</evidence>
<dbReference type="EMBL" id="CP022415">
    <property type="protein sequence ID" value="ASM70857.1"/>
    <property type="molecule type" value="Genomic_DNA"/>
</dbReference>
<comment type="subunit">
    <text evidence="5">Forms a 24-polypeptide structural core with octahedral symmetry. Part of the 2-oxoglutarate dehydrogenase (OGDH) complex composed of E1 (2-oxoglutarate dehydrogenase), E2 (dihydrolipoamide succinyltransferase) and E3 (dihydrolipoamide dehydrogenase); the complex contains multiple copies of the three enzymatic components (E1, E2 and E3).</text>
</comment>
<feature type="domain" description="Lipoyl-binding" evidence="12">
    <location>
        <begin position="3"/>
        <end position="78"/>
    </location>
</feature>
<dbReference type="SUPFAM" id="SSF51230">
    <property type="entry name" value="Single hybrid motif"/>
    <property type="match status" value="1"/>
</dbReference>
<comment type="pathway">
    <text evidence="3">Amino-acid degradation; L-lysine degradation via saccharopine pathway; glutaryl-CoA from L-lysine: step 6/6.</text>
</comment>
<dbReference type="InterPro" id="IPR003016">
    <property type="entry name" value="2-oxoA_DH_lipoyl-BS"/>
</dbReference>
<dbReference type="Gene3D" id="4.10.320.10">
    <property type="entry name" value="E3-binding domain"/>
    <property type="match status" value="1"/>
</dbReference>
<evidence type="ECO:0000256" key="5">
    <source>
        <dbReference type="ARBA" id="ARBA00011666"/>
    </source>
</evidence>
<dbReference type="InterPro" id="IPR023213">
    <property type="entry name" value="CAT-like_dom_sf"/>
</dbReference>
<dbReference type="PANTHER" id="PTHR43178">
    <property type="entry name" value="DIHYDROLIPOAMIDE ACETYLTRANSFERASE COMPONENT OF PYRUVATE DEHYDROGENASE COMPLEX"/>
    <property type="match status" value="1"/>
</dbReference>
<dbReference type="SUPFAM" id="SSF52777">
    <property type="entry name" value="CoA-dependent acyltransferases"/>
    <property type="match status" value="1"/>
</dbReference>
<dbReference type="GO" id="GO:0016407">
    <property type="term" value="F:acetyltransferase activity"/>
    <property type="evidence" value="ECO:0007669"/>
    <property type="project" value="TreeGrafter"/>
</dbReference>
<dbReference type="PROSITE" id="PS50968">
    <property type="entry name" value="BIOTINYL_LIPOYL"/>
    <property type="match status" value="1"/>
</dbReference>
<evidence type="ECO:0000256" key="6">
    <source>
        <dbReference type="ARBA" id="ARBA00022679"/>
    </source>
</evidence>
<keyword evidence="15" id="KW-1185">Reference proteome</keyword>
<dbReference type="KEGG" id="spse:SULPSESMR1_00016"/>
<sequence length="432" mass="45469">MGISSIKIPDVGEGVAEVELVEWHVKVGDIVKEDDILAAVMTDKATVEIPCLFDGKILSLGGALGDTLVVGAELLTIEHDGASSGAVEAQVNVVASDAPEEPDEPEAAEEKPASDNAPKPVIQPAPAAKAPEGGNARAPRPEGQPPLAAPSVRARAREAGIDLRQVAGSGPAGRILNNDLDAVFEAGSGPQTSTSRRREGSEEIRIIGLRRKIADRMALANARIPHITVIEEIDVTAVEDLRAVMNAGRGDKSKLTVLPFVSAALCRAIADHPEMNAHFDDEAGIVTRHAPVHIGIATMTDGGLVVPVLRHAESHAPFAAASEIARLAEAARTGKATRDELAGSTITITSLGPLGAVATTPIINHPEVAILGVNKMAMRPMWDGSQFVPRKMMNVSASFDHRVIDGWDAATFVALIKRLLENPAMMFMEDEA</sequence>
<dbReference type="PROSITE" id="PS51826">
    <property type="entry name" value="PSBD"/>
    <property type="match status" value="1"/>
</dbReference>
<dbReference type="InterPro" id="IPR004167">
    <property type="entry name" value="PSBD"/>
</dbReference>
<comment type="catalytic activity">
    <reaction evidence="9">
        <text>N(6)-[(R)-dihydrolipoyl]-L-lysyl-[protein] + succinyl-CoA = N(6)-[(R)-S(8)-succinyldihydrolipoyl]-L-lysyl-[protein] + CoA</text>
        <dbReference type="Rhea" id="RHEA:15213"/>
        <dbReference type="Rhea" id="RHEA-COMP:10475"/>
        <dbReference type="Rhea" id="RHEA-COMP:20092"/>
        <dbReference type="ChEBI" id="CHEBI:57287"/>
        <dbReference type="ChEBI" id="CHEBI:57292"/>
        <dbReference type="ChEBI" id="CHEBI:83100"/>
        <dbReference type="ChEBI" id="CHEBI:83120"/>
        <dbReference type="EC" id="2.3.1.61"/>
    </reaction>
</comment>
<dbReference type="PANTHER" id="PTHR43178:SF5">
    <property type="entry name" value="LIPOAMIDE ACYLTRANSFERASE COMPONENT OF BRANCHED-CHAIN ALPHA-KETO ACID DEHYDROGENASE COMPLEX, MITOCHONDRIAL"/>
    <property type="match status" value="1"/>
</dbReference>
<dbReference type="Pfam" id="PF00364">
    <property type="entry name" value="Biotin_lipoyl"/>
    <property type="match status" value="1"/>
</dbReference>
<gene>
    <name evidence="14" type="primary">bkdB</name>
    <name evidence="14" type="ORF">SULPSESMR1_00016</name>
</gene>
<dbReference type="Gene3D" id="2.40.50.100">
    <property type="match status" value="1"/>
</dbReference>
<feature type="domain" description="Peripheral subunit-binding (PSBD)" evidence="13">
    <location>
        <begin position="147"/>
        <end position="184"/>
    </location>
</feature>
<dbReference type="EC" id="2.3.1.-" evidence="10"/>
<dbReference type="InterPro" id="IPR050743">
    <property type="entry name" value="2-oxoacid_DH_E2_comp"/>
</dbReference>
<keyword evidence="6 10" id="KW-0808">Transferase</keyword>
<keyword evidence="7 10" id="KW-0450">Lipoyl</keyword>
<dbReference type="Pfam" id="PF02817">
    <property type="entry name" value="E3_binding"/>
    <property type="match status" value="1"/>
</dbReference>
<evidence type="ECO:0000256" key="11">
    <source>
        <dbReference type="SAM" id="MobiDB-lite"/>
    </source>
</evidence>
<dbReference type="InterPro" id="IPR000089">
    <property type="entry name" value="Biotin_lipoyl"/>
</dbReference>
<dbReference type="SUPFAM" id="SSF47005">
    <property type="entry name" value="Peripheral subunit-binding domain of 2-oxo acid dehydrogenase complex"/>
    <property type="match status" value="1"/>
</dbReference>
<dbReference type="RefSeq" id="WP_089418993.1">
    <property type="nucleotide sequence ID" value="NZ_CP022415.1"/>
</dbReference>
<dbReference type="CDD" id="cd06849">
    <property type="entry name" value="lipoyl_domain"/>
    <property type="match status" value="1"/>
</dbReference>
<proteinExistence type="inferred from homology"/>
<evidence type="ECO:0000256" key="7">
    <source>
        <dbReference type="ARBA" id="ARBA00022823"/>
    </source>
</evidence>
<evidence type="ECO:0000256" key="10">
    <source>
        <dbReference type="RuleBase" id="RU003423"/>
    </source>
</evidence>
<dbReference type="Proteomes" id="UP000199754">
    <property type="component" value="Chromosome"/>
</dbReference>
<feature type="region of interest" description="Disordered" evidence="11">
    <location>
        <begin position="95"/>
        <end position="154"/>
    </location>
</feature>
<dbReference type="GO" id="GO:0004149">
    <property type="term" value="F:dihydrolipoyllysine-residue succinyltransferase activity"/>
    <property type="evidence" value="ECO:0007669"/>
    <property type="project" value="UniProtKB-EC"/>
</dbReference>
<dbReference type="GO" id="GO:0031405">
    <property type="term" value="F:lipoic acid binding"/>
    <property type="evidence" value="ECO:0007669"/>
    <property type="project" value="TreeGrafter"/>
</dbReference>
<evidence type="ECO:0000256" key="8">
    <source>
        <dbReference type="ARBA" id="ARBA00023315"/>
    </source>
</evidence>
<evidence type="ECO:0000256" key="3">
    <source>
        <dbReference type="ARBA" id="ARBA00005145"/>
    </source>
</evidence>
<dbReference type="GO" id="GO:0005737">
    <property type="term" value="C:cytoplasm"/>
    <property type="evidence" value="ECO:0007669"/>
    <property type="project" value="TreeGrafter"/>
</dbReference>